<dbReference type="Proteomes" id="UP000636458">
    <property type="component" value="Unassembled WGS sequence"/>
</dbReference>
<keyword evidence="3" id="KW-1185">Reference proteome</keyword>
<feature type="region of interest" description="Disordered" evidence="1">
    <location>
        <begin position="99"/>
        <end position="119"/>
    </location>
</feature>
<dbReference type="RefSeq" id="WP_200555528.1">
    <property type="nucleotide sequence ID" value="NZ_JAEPES010000002.1"/>
</dbReference>
<reference evidence="2" key="1">
    <citation type="submission" date="2021-01" db="EMBL/GenBank/DDBJ databases">
        <title>Lacisediminihabitans sp. nov. strain G11-30, isolated from Antarctic Soil.</title>
        <authorList>
            <person name="Li J."/>
        </authorList>
    </citation>
    <scope>NUCLEOTIDE SEQUENCE</scope>
    <source>
        <strain evidence="2">G11-30</strain>
    </source>
</reference>
<dbReference type="EMBL" id="JAEPES010000002">
    <property type="protein sequence ID" value="MBK4347158.1"/>
    <property type="molecule type" value="Genomic_DNA"/>
</dbReference>
<dbReference type="AlphaFoldDB" id="A0A934SKB7"/>
<name>A0A934SKB7_9MICO</name>
<accession>A0A934SKB7</accession>
<sequence>MKTISYGGESFTTSDAAAEALLDFAAAAAHSEAADVVHIPAVAANGDLITADLVIGPASELLVVPVDVAFPEPDSTAAVLELRAKIRDLMSSRRISYGSALPATDGADAAQAEWGEEYE</sequence>
<evidence type="ECO:0000256" key="1">
    <source>
        <dbReference type="SAM" id="MobiDB-lite"/>
    </source>
</evidence>
<gene>
    <name evidence="2" type="ORF">IV501_05885</name>
</gene>
<evidence type="ECO:0000313" key="3">
    <source>
        <dbReference type="Proteomes" id="UP000636458"/>
    </source>
</evidence>
<proteinExistence type="predicted"/>
<protein>
    <submittedName>
        <fullName evidence="2">Uncharacterized protein</fullName>
    </submittedName>
</protein>
<evidence type="ECO:0000313" key="2">
    <source>
        <dbReference type="EMBL" id="MBK4347158.1"/>
    </source>
</evidence>
<comment type="caution">
    <text evidence="2">The sequence shown here is derived from an EMBL/GenBank/DDBJ whole genome shotgun (WGS) entry which is preliminary data.</text>
</comment>
<organism evidence="2 3">
    <name type="scientific">Lacisediminihabitans changchengi</name>
    <dbReference type="NCBI Taxonomy" id="2787634"/>
    <lineage>
        <taxon>Bacteria</taxon>
        <taxon>Bacillati</taxon>
        <taxon>Actinomycetota</taxon>
        <taxon>Actinomycetes</taxon>
        <taxon>Micrococcales</taxon>
        <taxon>Microbacteriaceae</taxon>
        <taxon>Lacisediminihabitans</taxon>
    </lineage>
</organism>